<dbReference type="GO" id="GO:0034338">
    <property type="term" value="F:short-chain carboxylesterase activity"/>
    <property type="evidence" value="ECO:0007669"/>
    <property type="project" value="TreeGrafter"/>
</dbReference>
<dbReference type="Pfam" id="PF00561">
    <property type="entry name" value="Abhydrolase_1"/>
    <property type="match status" value="1"/>
</dbReference>
<gene>
    <name evidence="4" type="ORF">IPN75_01695</name>
</gene>
<feature type="active site" description="Charge relay system" evidence="2">
    <location>
        <position position="266"/>
    </location>
</feature>
<evidence type="ECO:0000313" key="4">
    <source>
        <dbReference type="EMBL" id="MBK8889166.1"/>
    </source>
</evidence>
<dbReference type="InterPro" id="IPR029058">
    <property type="entry name" value="AB_hydrolase_fold"/>
</dbReference>
<organism evidence="4 5">
    <name type="scientific">Candidatus Dechloromonas phosphorivorans</name>
    <dbReference type="NCBI Taxonomy" id="2899244"/>
    <lineage>
        <taxon>Bacteria</taxon>
        <taxon>Pseudomonadati</taxon>
        <taxon>Pseudomonadota</taxon>
        <taxon>Betaproteobacteria</taxon>
        <taxon>Rhodocyclales</taxon>
        <taxon>Azonexaceae</taxon>
        <taxon>Dechloromonas</taxon>
    </lineage>
</organism>
<evidence type="ECO:0000313" key="5">
    <source>
        <dbReference type="Proteomes" id="UP000808146"/>
    </source>
</evidence>
<dbReference type="GO" id="GO:0047372">
    <property type="term" value="F:monoacylglycerol lipase activity"/>
    <property type="evidence" value="ECO:0007669"/>
    <property type="project" value="TreeGrafter"/>
</dbReference>
<dbReference type="SUPFAM" id="SSF53474">
    <property type="entry name" value="alpha/beta-Hydrolases"/>
    <property type="match status" value="1"/>
</dbReference>
<protein>
    <submittedName>
        <fullName evidence="4">Alpha/beta fold hydrolase</fullName>
    </submittedName>
</protein>
<evidence type="ECO:0000256" key="1">
    <source>
        <dbReference type="ARBA" id="ARBA00010884"/>
    </source>
</evidence>
<dbReference type="EMBL" id="JADKBR010000001">
    <property type="protein sequence ID" value="MBK8889166.1"/>
    <property type="molecule type" value="Genomic_DNA"/>
</dbReference>
<feature type="active site" description="Charge relay system" evidence="2">
    <location>
        <position position="139"/>
    </location>
</feature>
<evidence type="ECO:0000259" key="3">
    <source>
        <dbReference type="Pfam" id="PF00561"/>
    </source>
</evidence>
<reference evidence="4" key="1">
    <citation type="submission" date="2020-10" db="EMBL/GenBank/DDBJ databases">
        <title>Connecting structure to function with the recovery of over 1000 high-quality activated sludge metagenome-assembled genomes encoding full-length rRNA genes using long-read sequencing.</title>
        <authorList>
            <person name="Singleton C.M."/>
            <person name="Petriglieri F."/>
            <person name="Kristensen J.M."/>
            <person name="Kirkegaard R.H."/>
            <person name="Michaelsen T.Y."/>
            <person name="Andersen M.H."/>
            <person name="Karst S.M."/>
            <person name="Dueholm M.S."/>
            <person name="Nielsen P.H."/>
            <person name="Albertsen M."/>
        </authorList>
    </citation>
    <scope>NUCLEOTIDE SEQUENCE</scope>
    <source>
        <strain evidence="4">OdNE_18-Q3-R46-58_BAT3C.305</strain>
    </source>
</reference>
<dbReference type="PANTHER" id="PTHR10794">
    <property type="entry name" value="ABHYDROLASE DOMAIN-CONTAINING PROTEIN"/>
    <property type="match status" value="1"/>
</dbReference>
<feature type="domain" description="AB hydrolase-1" evidence="3">
    <location>
        <begin position="59"/>
        <end position="300"/>
    </location>
</feature>
<accession>A0A9D7LJQ2</accession>
<feature type="active site" description="Charge relay system" evidence="2">
    <location>
        <position position="294"/>
    </location>
</feature>
<dbReference type="AlphaFoldDB" id="A0A9D7LJQ2"/>
<name>A0A9D7LJQ2_9RHOO</name>
<proteinExistence type="inferred from homology"/>
<dbReference type="InterPro" id="IPR012020">
    <property type="entry name" value="ABHD4"/>
</dbReference>
<keyword evidence="4" id="KW-0378">Hydrolase</keyword>
<comment type="caution">
    <text evidence="4">The sequence shown here is derived from an EMBL/GenBank/DDBJ whole genome shotgun (WGS) entry which is preliminary data.</text>
</comment>
<evidence type="ECO:0000256" key="2">
    <source>
        <dbReference type="PIRSR" id="PIRSR005211-1"/>
    </source>
</evidence>
<dbReference type="PANTHER" id="PTHR10794:SF94">
    <property type="entry name" value="ESTERASE YHET-RELATED"/>
    <property type="match status" value="1"/>
</dbReference>
<comment type="similarity">
    <text evidence="1">Belongs to the AB hydrolase superfamily. AB hydrolase 4 family.</text>
</comment>
<dbReference type="Proteomes" id="UP000808146">
    <property type="component" value="Unassembled WGS sequence"/>
</dbReference>
<dbReference type="InterPro" id="IPR050960">
    <property type="entry name" value="AB_hydrolase_4_sf"/>
</dbReference>
<sequence length="322" mass="35066">MTTACKPYRAPAWLPGGHAQTIWPLLIKPRPLPLRRERWDTPDGDFVDVDFLDGSADAPLLALFHGLEGSSRSHYATAAARACKAAGWRLALPHFRGCSGELNRRPRAYHSGDSEEIDWVLRRLQAADGGRRIHAAGVSLGGNALLKWAGERGAAAGAVVTGVAGICAPLDLAICGHHLARGFNRGYTKHFLATMKVVSAARLARFPGLFDAERMRRATNLWEFDDAVTGPVHGFAGADDYWRRASAKPWLKSIQIPALAVNPKNDPFFPAAHLPRRDDVAASVRLEQPAGGGHVGFVSGAFPGHLDWLPHRLLHFFTHQIT</sequence>
<dbReference type="Gene3D" id="3.40.50.1820">
    <property type="entry name" value="alpha/beta hydrolase"/>
    <property type="match status" value="1"/>
</dbReference>
<dbReference type="PIRSF" id="PIRSF005211">
    <property type="entry name" value="Ab_hydro_YheT"/>
    <property type="match status" value="1"/>
</dbReference>
<dbReference type="InterPro" id="IPR000073">
    <property type="entry name" value="AB_hydrolase_1"/>
</dbReference>